<reference evidence="3 4" key="1">
    <citation type="submission" date="2024-02" db="EMBL/GenBank/DDBJ databases">
        <authorList>
            <person name="Saticioglu I.B."/>
        </authorList>
    </citation>
    <scope>NUCLEOTIDE SEQUENCE [LARGE SCALE GENOMIC DNA]</scope>
    <source>
        <strain evidence="3 4">Mu-43</strain>
    </source>
</reference>
<name>A0ABU8LI82_9MICO</name>
<feature type="domain" description="Amidohydrolase-related" evidence="2">
    <location>
        <begin position="5"/>
        <end position="286"/>
    </location>
</feature>
<dbReference type="RefSeq" id="WP_337316716.1">
    <property type="nucleotide sequence ID" value="NZ_JBBDGN010000001.1"/>
</dbReference>
<comment type="similarity">
    <text evidence="1">Belongs to the metallo-dependent hydrolases superfamily.</text>
</comment>
<dbReference type="Pfam" id="PF04909">
    <property type="entry name" value="Amidohydro_2"/>
    <property type="match status" value="1"/>
</dbReference>
<sequence>MRVLDSHLHLWDPKTLSYTWLDGALDARYGAAELSLAGLDGVAERAAIFVQADPVPAQQLDEVRWVGSLAATAGVVGIVAGARLDEGAATEAHLAALADLPLVVGVRHLLQAEPDGFARTEAFHEGARAVAARGFTFDACVRAHQLSDVTALASAVPDLRIVLDHLGKPAVGTAEQPQSPSPRWRSDLNDLAVHPQVSCKLSGLPAEAQGAWNAVQLVPFLDAAAEAFGPERLLWGSDWPVSAIGPDGYQAGERARWLHTVMDWAQGRGLDIDALFWSNARTAYGIH</sequence>
<dbReference type="Proteomes" id="UP001366085">
    <property type="component" value="Unassembled WGS sequence"/>
</dbReference>
<gene>
    <name evidence="3" type="ORF">WDU93_01705</name>
</gene>
<dbReference type="InterPro" id="IPR052350">
    <property type="entry name" value="Metallo-dep_Lactonases"/>
</dbReference>
<dbReference type="SUPFAM" id="SSF51556">
    <property type="entry name" value="Metallo-dependent hydrolases"/>
    <property type="match status" value="1"/>
</dbReference>
<dbReference type="EMBL" id="JBBDGN010000001">
    <property type="protein sequence ID" value="MEJ1090392.1"/>
    <property type="molecule type" value="Genomic_DNA"/>
</dbReference>
<evidence type="ECO:0000256" key="1">
    <source>
        <dbReference type="ARBA" id="ARBA00038310"/>
    </source>
</evidence>
<accession>A0ABU8LI82</accession>
<proteinExistence type="inferred from homology"/>
<evidence type="ECO:0000259" key="2">
    <source>
        <dbReference type="Pfam" id="PF04909"/>
    </source>
</evidence>
<dbReference type="Gene3D" id="3.20.20.140">
    <property type="entry name" value="Metal-dependent hydrolases"/>
    <property type="match status" value="1"/>
</dbReference>
<protein>
    <submittedName>
        <fullName evidence="3">Amidohydrolase family protein</fullName>
    </submittedName>
</protein>
<organism evidence="3 4">
    <name type="scientific">Microbacterium istanbulense</name>
    <dbReference type="NCBI Taxonomy" id="3122049"/>
    <lineage>
        <taxon>Bacteria</taxon>
        <taxon>Bacillati</taxon>
        <taxon>Actinomycetota</taxon>
        <taxon>Actinomycetes</taxon>
        <taxon>Micrococcales</taxon>
        <taxon>Microbacteriaceae</taxon>
        <taxon>Microbacterium</taxon>
    </lineage>
</organism>
<dbReference type="InterPro" id="IPR006680">
    <property type="entry name" value="Amidohydro-rel"/>
</dbReference>
<comment type="caution">
    <text evidence="3">The sequence shown here is derived from an EMBL/GenBank/DDBJ whole genome shotgun (WGS) entry which is preliminary data.</text>
</comment>
<dbReference type="InterPro" id="IPR032466">
    <property type="entry name" value="Metal_Hydrolase"/>
</dbReference>
<dbReference type="PANTHER" id="PTHR43569:SF2">
    <property type="entry name" value="AMIDOHYDROLASE-RELATED DOMAIN-CONTAINING PROTEIN"/>
    <property type="match status" value="1"/>
</dbReference>
<dbReference type="PANTHER" id="PTHR43569">
    <property type="entry name" value="AMIDOHYDROLASE"/>
    <property type="match status" value="1"/>
</dbReference>
<evidence type="ECO:0000313" key="4">
    <source>
        <dbReference type="Proteomes" id="UP001366085"/>
    </source>
</evidence>
<keyword evidence="4" id="KW-1185">Reference proteome</keyword>
<evidence type="ECO:0000313" key="3">
    <source>
        <dbReference type="EMBL" id="MEJ1090392.1"/>
    </source>
</evidence>